<organism evidence="5 6">
    <name type="scientific">Hypericibacter adhaerens</name>
    <dbReference type="NCBI Taxonomy" id="2602016"/>
    <lineage>
        <taxon>Bacteria</taxon>
        <taxon>Pseudomonadati</taxon>
        <taxon>Pseudomonadota</taxon>
        <taxon>Alphaproteobacteria</taxon>
        <taxon>Rhodospirillales</taxon>
        <taxon>Dongiaceae</taxon>
        <taxon>Hypericibacter</taxon>
    </lineage>
</organism>
<evidence type="ECO:0000256" key="2">
    <source>
        <dbReference type="ARBA" id="ARBA00023125"/>
    </source>
</evidence>
<dbReference type="PRINTS" id="PR00035">
    <property type="entry name" value="HTHGNTR"/>
</dbReference>
<dbReference type="KEGG" id="hadh:FRZ61_21510"/>
<dbReference type="RefSeq" id="WP_151117386.1">
    <property type="nucleotide sequence ID" value="NZ_CP042582.1"/>
</dbReference>
<reference evidence="5 6" key="1">
    <citation type="submission" date="2019-08" db="EMBL/GenBank/DDBJ databases">
        <title>Hyperibacter terrae gen. nov., sp. nov. and Hyperibacter viscosus sp. nov., two new members in the family Rhodospirillaceae isolated from the rhizosphere of Hypericum perforatum.</title>
        <authorList>
            <person name="Noviana Z."/>
        </authorList>
    </citation>
    <scope>NUCLEOTIDE SEQUENCE [LARGE SCALE GENOMIC DNA]</scope>
    <source>
        <strain evidence="5 6">R5959</strain>
    </source>
</reference>
<dbReference type="GO" id="GO:0003700">
    <property type="term" value="F:DNA-binding transcription factor activity"/>
    <property type="evidence" value="ECO:0007669"/>
    <property type="project" value="InterPro"/>
</dbReference>
<dbReference type="CDD" id="cd07377">
    <property type="entry name" value="WHTH_GntR"/>
    <property type="match status" value="1"/>
</dbReference>
<dbReference type="PANTHER" id="PTHR43537">
    <property type="entry name" value="TRANSCRIPTIONAL REGULATOR, GNTR FAMILY"/>
    <property type="match status" value="1"/>
</dbReference>
<name>A0A5J6MY07_9PROT</name>
<evidence type="ECO:0000256" key="3">
    <source>
        <dbReference type="ARBA" id="ARBA00023163"/>
    </source>
</evidence>
<dbReference type="Gene3D" id="1.20.120.530">
    <property type="entry name" value="GntR ligand-binding domain-like"/>
    <property type="match status" value="1"/>
</dbReference>
<accession>A0A5J6MY07</accession>
<gene>
    <name evidence="5" type="ORF">FRZ61_21510</name>
</gene>
<dbReference type="Pfam" id="PF07729">
    <property type="entry name" value="FCD"/>
    <property type="match status" value="1"/>
</dbReference>
<dbReference type="PROSITE" id="PS50949">
    <property type="entry name" value="HTH_GNTR"/>
    <property type="match status" value="1"/>
</dbReference>
<dbReference type="GO" id="GO:0003677">
    <property type="term" value="F:DNA binding"/>
    <property type="evidence" value="ECO:0007669"/>
    <property type="project" value="UniProtKB-KW"/>
</dbReference>
<dbReference type="InterPro" id="IPR036390">
    <property type="entry name" value="WH_DNA-bd_sf"/>
</dbReference>
<dbReference type="SMART" id="SM00345">
    <property type="entry name" value="HTH_GNTR"/>
    <property type="match status" value="1"/>
</dbReference>
<keyword evidence="2" id="KW-0238">DNA-binding</keyword>
<dbReference type="SUPFAM" id="SSF48008">
    <property type="entry name" value="GntR ligand-binding domain-like"/>
    <property type="match status" value="1"/>
</dbReference>
<dbReference type="SUPFAM" id="SSF46785">
    <property type="entry name" value="Winged helix' DNA-binding domain"/>
    <property type="match status" value="1"/>
</dbReference>
<dbReference type="Pfam" id="PF00392">
    <property type="entry name" value="GntR"/>
    <property type="match status" value="1"/>
</dbReference>
<dbReference type="InterPro" id="IPR036388">
    <property type="entry name" value="WH-like_DNA-bd_sf"/>
</dbReference>
<keyword evidence="3" id="KW-0804">Transcription</keyword>
<sequence length="234" mass="26620">MAKNIEREAAAKSTGRIRYEELHALLRERICMLTYPPGMTLSESELATEFNVSRTPIRRVLQSLEAQGLVETKQSVGTIVTSVELRALREVYAVRMVLAASLGDIAAPLRSHSKLPNFRALLARAEKLSGHRDFKEFVRINNDLQNELGLVAGNESFRRITEQLYYQTIRVYFGIVQELDWEAEAGWLRAEIGEFIRALEASDLRAVGYIRRNHISMNLVRITNYVLGHSGHHQ</sequence>
<dbReference type="Gene3D" id="1.10.10.10">
    <property type="entry name" value="Winged helix-like DNA-binding domain superfamily/Winged helix DNA-binding domain"/>
    <property type="match status" value="1"/>
</dbReference>
<evidence type="ECO:0000313" key="5">
    <source>
        <dbReference type="EMBL" id="QEX22221.1"/>
    </source>
</evidence>
<keyword evidence="6" id="KW-1185">Reference proteome</keyword>
<evidence type="ECO:0000256" key="1">
    <source>
        <dbReference type="ARBA" id="ARBA00023015"/>
    </source>
</evidence>
<dbReference type="InterPro" id="IPR011711">
    <property type="entry name" value="GntR_C"/>
</dbReference>
<dbReference type="Proteomes" id="UP000325797">
    <property type="component" value="Chromosome"/>
</dbReference>
<dbReference type="OrthoDB" id="9789310at2"/>
<proteinExistence type="predicted"/>
<feature type="domain" description="HTH gntR-type" evidence="4">
    <location>
        <begin position="16"/>
        <end position="83"/>
    </location>
</feature>
<protein>
    <submittedName>
        <fullName evidence="5">GntR family transcriptional regulator</fullName>
    </submittedName>
</protein>
<dbReference type="EMBL" id="CP042582">
    <property type="protein sequence ID" value="QEX22221.1"/>
    <property type="molecule type" value="Genomic_DNA"/>
</dbReference>
<evidence type="ECO:0000259" key="4">
    <source>
        <dbReference type="PROSITE" id="PS50949"/>
    </source>
</evidence>
<dbReference type="InterPro" id="IPR008920">
    <property type="entry name" value="TF_FadR/GntR_C"/>
</dbReference>
<evidence type="ECO:0000313" key="6">
    <source>
        <dbReference type="Proteomes" id="UP000325797"/>
    </source>
</evidence>
<dbReference type="InterPro" id="IPR000524">
    <property type="entry name" value="Tscrpt_reg_HTH_GntR"/>
</dbReference>
<keyword evidence="1" id="KW-0805">Transcription regulation</keyword>
<dbReference type="AlphaFoldDB" id="A0A5J6MY07"/>
<dbReference type="PANTHER" id="PTHR43537:SF5">
    <property type="entry name" value="UXU OPERON TRANSCRIPTIONAL REGULATOR"/>
    <property type="match status" value="1"/>
</dbReference>